<name>A0A7X1FXS4_9SPHN</name>
<keyword evidence="1" id="KW-0812">Transmembrane</keyword>
<proteinExistence type="predicted"/>
<keyword evidence="1" id="KW-1133">Transmembrane helix</keyword>
<evidence type="ECO:0000313" key="2">
    <source>
        <dbReference type="EMBL" id="MBC2668317.1"/>
    </source>
</evidence>
<evidence type="ECO:0000313" key="3">
    <source>
        <dbReference type="Proteomes" id="UP000551327"/>
    </source>
</evidence>
<feature type="transmembrane region" description="Helical" evidence="1">
    <location>
        <begin position="27"/>
        <end position="42"/>
    </location>
</feature>
<protein>
    <submittedName>
        <fullName evidence="2">Uncharacterized protein</fullName>
    </submittedName>
</protein>
<feature type="transmembrane region" description="Helical" evidence="1">
    <location>
        <begin position="63"/>
        <end position="82"/>
    </location>
</feature>
<sequence>MLMGLLLSTALVGLDLFGTIGRSAPRYGAYALLVLAVAWSVDRIRRQARPTRVADAHWARRRIFGIGLLFGANGVVLALVLIRTVQTP</sequence>
<evidence type="ECO:0000256" key="1">
    <source>
        <dbReference type="SAM" id="Phobius"/>
    </source>
</evidence>
<organism evidence="2 3">
    <name type="scientific">Novosphingobium piscinae</name>
    <dbReference type="NCBI Taxonomy" id="1507448"/>
    <lineage>
        <taxon>Bacteria</taxon>
        <taxon>Pseudomonadati</taxon>
        <taxon>Pseudomonadota</taxon>
        <taxon>Alphaproteobacteria</taxon>
        <taxon>Sphingomonadales</taxon>
        <taxon>Sphingomonadaceae</taxon>
        <taxon>Novosphingobium</taxon>
    </lineage>
</organism>
<keyword evidence="3" id="KW-1185">Reference proteome</keyword>
<comment type="caution">
    <text evidence="2">The sequence shown here is derived from an EMBL/GenBank/DDBJ whole genome shotgun (WGS) entry which is preliminary data.</text>
</comment>
<gene>
    <name evidence="2" type="ORF">H7F53_04060</name>
</gene>
<dbReference type="EMBL" id="JACLAX010000003">
    <property type="protein sequence ID" value="MBC2668317.1"/>
    <property type="molecule type" value="Genomic_DNA"/>
</dbReference>
<accession>A0A7X1FXS4</accession>
<dbReference type="RefSeq" id="WP_185678211.1">
    <property type="nucleotide sequence ID" value="NZ_JACLAX010000003.1"/>
</dbReference>
<keyword evidence="1" id="KW-0472">Membrane</keyword>
<dbReference type="AlphaFoldDB" id="A0A7X1FXS4"/>
<dbReference type="Proteomes" id="UP000551327">
    <property type="component" value="Unassembled WGS sequence"/>
</dbReference>
<reference evidence="2 3" key="1">
    <citation type="submission" date="2020-08" db="EMBL/GenBank/DDBJ databases">
        <title>The genome sequence of type strain Novosphingobium piscinae KCTC 42194.</title>
        <authorList>
            <person name="Liu Y."/>
        </authorList>
    </citation>
    <scope>NUCLEOTIDE SEQUENCE [LARGE SCALE GENOMIC DNA]</scope>
    <source>
        <strain evidence="2 3">KCTC 42194</strain>
    </source>
</reference>